<keyword evidence="2" id="KW-0408">Iron</keyword>
<organism evidence="5 6">
    <name type="scientific">Uliginosibacterium paludis</name>
    <dbReference type="NCBI Taxonomy" id="1615952"/>
    <lineage>
        <taxon>Bacteria</taxon>
        <taxon>Pseudomonadati</taxon>
        <taxon>Pseudomonadota</taxon>
        <taxon>Betaproteobacteria</taxon>
        <taxon>Rhodocyclales</taxon>
        <taxon>Zoogloeaceae</taxon>
        <taxon>Uliginosibacterium</taxon>
    </lineage>
</organism>
<dbReference type="RefSeq" id="WP_345925279.1">
    <property type="nucleotide sequence ID" value="NZ_JBDIVF010000002.1"/>
</dbReference>
<comment type="caution">
    <text evidence="5">The sequence shown here is derived from an EMBL/GenBank/DDBJ whole genome shotgun (WGS) entry which is preliminary data.</text>
</comment>
<dbReference type="Proteomes" id="UP001548590">
    <property type="component" value="Unassembled WGS sequence"/>
</dbReference>
<gene>
    <name evidence="5" type="ORF">ABVT11_06900</name>
</gene>
<evidence type="ECO:0000256" key="3">
    <source>
        <dbReference type="SAM" id="MobiDB-lite"/>
    </source>
</evidence>
<accession>A0ABV2CNQ9</accession>
<feature type="domain" description="Gamma-butyrobetaine hydroxylase-like N-terminal" evidence="4">
    <location>
        <begin position="15"/>
        <end position="98"/>
    </location>
</feature>
<sequence length="143" mass="15756">MAGLDRDTPLPTSLTVQQRARTLEIAFEDGLEATLSHEFLRVYSPSAEVRGHGPGQEVLQVGKRDVVLVDVEQVGNYAVKLIFSDGHDSGLYSWDYLYDLASQHEALWSEYIARLEVEGASRDPSAPVPEHLQPAPRGGCSNH</sequence>
<dbReference type="PANTHER" id="PTHR35303">
    <property type="entry name" value="OS02G0197800 PROTEIN"/>
    <property type="match status" value="1"/>
</dbReference>
<protein>
    <submittedName>
        <fullName evidence="5">DUF971 domain-containing protein</fullName>
    </submittedName>
</protein>
<proteinExistence type="predicted"/>
<dbReference type="EMBL" id="JBEWLZ010000003">
    <property type="protein sequence ID" value="MET1489550.1"/>
    <property type="molecule type" value="Genomic_DNA"/>
</dbReference>
<dbReference type="Pfam" id="PF06155">
    <property type="entry name" value="GBBH-like_N"/>
    <property type="match status" value="1"/>
</dbReference>
<dbReference type="PANTHER" id="PTHR35303:SF5">
    <property type="entry name" value="OS02G0197800 PROTEIN"/>
    <property type="match status" value="1"/>
</dbReference>
<feature type="region of interest" description="Disordered" evidence="3">
    <location>
        <begin position="122"/>
        <end position="143"/>
    </location>
</feature>
<evidence type="ECO:0000313" key="5">
    <source>
        <dbReference type="EMBL" id="MET1489550.1"/>
    </source>
</evidence>
<dbReference type="InterPro" id="IPR038492">
    <property type="entry name" value="GBBH-like_N_sf"/>
</dbReference>
<evidence type="ECO:0000256" key="1">
    <source>
        <dbReference type="ARBA" id="ARBA00022723"/>
    </source>
</evidence>
<name>A0ABV2CNQ9_9RHOO</name>
<evidence type="ECO:0000259" key="4">
    <source>
        <dbReference type="Pfam" id="PF06155"/>
    </source>
</evidence>
<keyword evidence="1" id="KW-0479">Metal-binding</keyword>
<evidence type="ECO:0000313" key="6">
    <source>
        <dbReference type="Proteomes" id="UP001548590"/>
    </source>
</evidence>
<dbReference type="InterPro" id="IPR010376">
    <property type="entry name" value="GBBH-like_N"/>
</dbReference>
<reference evidence="5 6" key="1">
    <citation type="submission" date="2024-07" db="EMBL/GenBank/DDBJ databases">
        <title>Uliginosibacterium paludis KCTC:42655.</title>
        <authorList>
            <person name="Kim M.K."/>
        </authorList>
    </citation>
    <scope>NUCLEOTIDE SEQUENCE [LARGE SCALE GENOMIC DNA]</scope>
    <source>
        <strain evidence="5 6">KCTC 42655</strain>
    </source>
</reference>
<dbReference type="Gene3D" id="3.30.2020.30">
    <property type="match status" value="1"/>
</dbReference>
<evidence type="ECO:0000256" key="2">
    <source>
        <dbReference type="ARBA" id="ARBA00023004"/>
    </source>
</evidence>
<keyword evidence="6" id="KW-1185">Reference proteome</keyword>